<dbReference type="PROSITE" id="PS51819">
    <property type="entry name" value="VOC"/>
    <property type="match status" value="1"/>
</dbReference>
<evidence type="ECO:0000259" key="1">
    <source>
        <dbReference type="PROSITE" id="PS51819"/>
    </source>
</evidence>
<reference evidence="2" key="1">
    <citation type="submission" date="2021-07" db="EMBL/GenBank/DDBJ databases">
        <title>New genus and species of the family Alcaligenaceae.</title>
        <authorList>
            <person name="Hahn M.W."/>
        </authorList>
    </citation>
    <scope>NUCLEOTIDE SEQUENCE</scope>
    <source>
        <strain evidence="2">LF4-65</strain>
    </source>
</reference>
<dbReference type="Proteomes" id="UP000739565">
    <property type="component" value="Unassembled WGS sequence"/>
</dbReference>
<dbReference type="InterPro" id="IPR004360">
    <property type="entry name" value="Glyas_Fos-R_dOase_dom"/>
</dbReference>
<gene>
    <name evidence="2" type="ORF">KZZ10_10820</name>
</gene>
<dbReference type="RefSeq" id="WP_259661556.1">
    <property type="nucleotide sequence ID" value="NZ_JAHXRI010000010.1"/>
</dbReference>
<evidence type="ECO:0000313" key="3">
    <source>
        <dbReference type="Proteomes" id="UP000739565"/>
    </source>
</evidence>
<sequence length="162" mass="18335">MGLRFLEHALILTHDPEGTRDWFCTNLGFTNGFHPDFGFPVYWLYIGEQDVLHIGKARHSAHQNTYLQTPSDQKDVDYSAAGALGSGRIDHICFNCDGLAEFVERLTSNGVEFSERKAHNSNLYQLFMREPINGIKVELNFAWSEAEQLGRVPAWTDTGKSN</sequence>
<name>A0A953T275_9BURK</name>
<dbReference type="AlphaFoldDB" id="A0A953T275"/>
<accession>A0A953T275</accession>
<feature type="domain" description="VOC" evidence="1">
    <location>
        <begin position="5"/>
        <end position="142"/>
    </location>
</feature>
<protein>
    <submittedName>
        <fullName evidence="2">VOC family protein</fullName>
    </submittedName>
</protein>
<evidence type="ECO:0000313" key="2">
    <source>
        <dbReference type="EMBL" id="MBZ1351138.1"/>
    </source>
</evidence>
<dbReference type="InterPro" id="IPR029068">
    <property type="entry name" value="Glyas_Bleomycin-R_OHBP_Dase"/>
</dbReference>
<dbReference type="EMBL" id="JAHXRI010000010">
    <property type="protein sequence ID" value="MBZ1351138.1"/>
    <property type="molecule type" value="Genomic_DNA"/>
</dbReference>
<keyword evidence="3" id="KW-1185">Reference proteome</keyword>
<dbReference type="Pfam" id="PF00903">
    <property type="entry name" value="Glyoxalase"/>
    <property type="match status" value="1"/>
</dbReference>
<dbReference type="SUPFAM" id="SSF54593">
    <property type="entry name" value="Glyoxalase/Bleomycin resistance protein/Dihydroxybiphenyl dioxygenase"/>
    <property type="match status" value="1"/>
</dbReference>
<dbReference type="InterPro" id="IPR037523">
    <property type="entry name" value="VOC_core"/>
</dbReference>
<dbReference type="Gene3D" id="3.10.180.10">
    <property type="entry name" value="2,3-Dihydroxybiphenyl 1,2-Dioxygenase, domain 1"/>
    <property type="match status" value="1"/>
</dbReference>
<organism evidence="2 3">
    <name type="scientific">Zwartia hollandica</name>
    <dbReference type="NCBI Taxonomy" id="324606"/>
    <lineage>
        <taxon>Bacteria</taxon>
        <taxon>Pseudomonadati</taxon>
        <taxon>Pseudomonadota</taxon>
        <taxon>Betaproteobacteria</taxon>
        <taxon>Burkholderiales</taxon>
        <taxon>Alcaligenaceae</taxon>
        <taxon>Zwartia</taxon>
    </lineage>
</organism>
<proteinExistence type="predicted"/>
<comment type="caution">
    <text evidence="2">The sequence shown here is derived from an EMBL/GenBank/DDBJ whole genome shotgun (WGS) entry which is preliminary data.</text>
</comment>